<keyword evidence="3 5" id="KW-0251">Elongation factor</keyword>
<keyword evidence="8" id="KW-1185">Reference proteome</keyword>
<dbReference type="Gene3D" id="1.10.8.10">
    <property type="entry name" value="DNA helicase RuvA subunit, C-terminal domain"/>
    <property type="match status" value="1"/>
</dbReference>
<evidence type="ECO:0000256" key="5">
    <source>
        <dbReference type="HAMAP-Rule" id="MF_00050"/>
    </source>
</evidence>
<comment type="caution">
    <text evidence="7">The sequence shown here is derived from an EMBL/GenBank/DDBJ whole genome shotgun (WGS) entry which is preliminary data.</text>
</comment>
<evidence type="ECO:0000256" key="4">
    <source>
        <dbReference type="ARBA" id="ARBA00022917"/>
    </source>
</evidence>
<dbReference type="EMBL" id="PRLM01000006">
    <property type="protein sequence ID" value="RYC74524.1"/>
    <property type="molecule type" value="Genomic_DNA"/>
</dbReference>
<comment type="function">
    <text evidence="5">Associates with the EF-Tu.GDP complex and induces the exchange of GDP to GTP. It remains bound to the aminoacyl-tRNA.EF-Tu.GTP complex up to the GTP hydrolysis stage on the ribosome.</text>
</comment>
<evidence type="ECO:0000313" key="7">
    <source>
        <dbReference type="EMBL" id="RYC74524.1"/>
    </source>
</evidence>
<dbReference type="Pfam" id="PF00889">
    <property type="entry name" value="EF_TS"/>
    <property type="match status" value="1"/>
</dbReference>
<comment type="similarity">
    <text evidence="1 5">Belongs to the EF-Ts family.</text>
</comment>
<dbReference type="HAMAP" id="MF_00050">
    <property type="entry name" value="EF_Ts"/>
    <property type="match status" value="1"/>
</dbReference>
<dbReference type="InterPro" id="IPR014039">
    <property type="entry name" value="Transl_elong_EFTs/EF1B_dimer"/>
</dbReference>
<dbReference type="GO" id="GO:0003746">
    <property type="term" value="F:translation elongation factor activity"/>
    <property type="evidence" value="ECO:0007669"/>
    <property type="project" value="UniProtKB-KW"/>
</dbReference>
<keyword evidence="4 5" id="KW-0648">Protein biosynthesis</keyword>
<dbReference type="InterPro" id="IPR036402">
    <property type="entry name" value="EF-Ts_dimer_sf"/>
</dbReference>
<dbReference type="PANTHER" id="PTHR11741">
    <property type="entry name" value="ELONGATION FACTOR TS"/>
    <property type="match status" value="1"/>
</dbReference>
<protein>
    <recommendedName>
        <fullName evidence="2 5">Elongation factor Ts</fullName>
        <shortName evidence="5">EF-Ts</shortName>
    </recommendedName>
</protein>
<comment type="subcellular location">
    <subcellularLocation>
        <location evidence="5">Cytoplasm</location>
    </subcellularLocation>
</comment>
<dbReference type="SUPFAM" id="SSF54713">
    <property type="entry name" value="Elongation factor Ts (EF-Ts), dimerisation domain"/>
    <property type="match status" value="1"/>
</dbReference>
<dbReference type="PANTHER" id="PTHR11741:SF0">
    <property type="entry name" value="ELONGATION FACTOR TS, MITOCHONDRIAL"/>
    <property type="match status" value="1"/>
</dbReference>
<dbReference type="RefSeq" id="WP_129735375.1">
    <property type="nucleotide sequence ID" value="NZ_PRLM01000006.1"/>
</dbReference>
<dbReference type="SUPFAM" id="SSF46934">
    <property type="entry name" value="UBA-like"/>
    <property type="match status" value="1"/>
</dbReference>
<dbReference type="Gene3D" id="1.10.286.20">
    <property type="match status" value="1"/>
</dbReference>
<dbReference type="InterPro" id="IPR001816">
    <property type="entry name" value="Transl_elong_EFTs/EF1B"/>
</dbReference>
<comment type="caution">
    <text evidence="5">Lacks conserved residue(s) required for the propagation of feature annotation.</text>
</comment>
<evidence type="ECO:0000256" key="1">
    <source>
        <dbReference type="ARBA" id="ARBA00005532"/>
    </source>
</evidence>
<evidence type="ECO:0000256" key="3">
    <source>
        <dbReference type="ARBA" id="ARBA00022768"/>
    </source>
</evidence>
<evidence type="ECO:0000256" key="2">
    <source>
        <dbReference type="ARBA" id="ARBA00016956"/>
    </source>
</evidence>
<dbReference type="Proteomes" id="UP001191019">
    <property type="component" value="Unassembled WGS sequence"/>
</dbReference>
<gene>
    <name evidence="5 7" type="primary">tsf</name>
    <name evidence="7" type="ORF">G3RUM_00681</name>
</gene>
<evidence type="ECO:0000313" key="8">
    <source>
        <dbReference type="Proteomes" id="UP001191019"/>
    </source>
</evidence>
<reference evidence="7 8" key="2">
    <citation type="journal article" date="2020" name="Cell Rep.">
        <title>Acquisition and Adaptation of Ultra-small Parasitic Reduced Genome Bacteria to Mammalian Hosts.</title>
        <authorList>
            <person name="McLean J.S."/>
            <person name="Bor B."/>
            <person name="Kerns K.A."/>
            <person name="Liu Q."/>
            <person name="To T.T."/>
            <person name="Solden L."/>
            <person name="Hendrickson E.L."/>
            <person name="Wrighton K."/>
            <person name="Shi W."/>
            <person name="He X."/>
        </authorList>
    </citation>
    <scope>NUCLEOTIDE SEQUENCE [LARGE SCALE GENOMIC DNA]</scope>
    <source>
        <strain evidence="7 8">TM7_G3_2_Rum_HOT_351B</strain>
    </source>
</reference>
<dbReference type="InterPro" id="IPR009060">
    <property type="entry name" value="UBA-like_sf"/>
</dbReference>
<keyword evidence="5" id="KW-0963">Cytoplasm</keyword>
<feature type="domain" description="Translation elongation factor EFTs/EF1B dimerisation" evidence="6">
    <location>
        <begin position="57"/>
        <end position="193"/>
    </location>
</feature>
<evidence type="ECO:0000259" key="6">
    <source>
        <dbReference type="Pfam" id="PF00889"/>
    </source>
</evidence>
<organism evidence="7 8">
    <name type="scientific">Candidatus Nanosyncoccus alces</name>
    <dbReference type="NCBI Taxonomy" id="2171997"/>
    <lineage>
        <taxon>Bacteria</taxon>
        <taxon>Candidatus Saccharimonadota</taxon>
        <taxon>Candidatus Nanosyncoccalia</taxon>
        <taxon>Candidatus Nanosyncoccales</taxon>
        <taxon>Candidatus Nanosyncoccaceae</taxon>
        <taxon>Candidatus Nanosyncoccus</taxon>
    </lineage>
</organism>
<reference evidence="7 8" key="1">
    <citation type="journal article" date="2018" name="bioRxiv">
        <title>Evidence of independent acquisition and adaption of ultra-small bacteria to human hosts across the highly diverse yet reduced genomes of the phylum Saccharibacteria.</title>
        <authorList>
            <person name="McLean J.S."/>
            <person name="Bor B."/>
            <person name="To T.T."/>
            <person name="Liu Q."/>
            <person name="Kearns K.A."/>
            <person name="Solden L.M."/>
            <person name="Wrighton K.C."/>
            <person name="He X."/>
            <person name="Shi W."/>
        </authorList>
    </citation>
    <scope>NUCLEOTIDE SEQUENCE [LARGE SCALE GENOMIC DNA]</scope>
    <source>
        <strain evidence="7 8">TM7_G3_2_Rum_HOT_351B</strain>
    </source>
</reference>
<sequence length="196" mass="21879">MAEISVEQIKKLKELSGAGLTDAKKALVEADGDFDKALEAMRKKGLTKAEKRGDRETREGLVDSYIHDGRLGAIVEVNCETSFVAKTDEFKTLAHQIAMQVASMAPLYVSEEDIPEEVRAAKIKELEANFKGPENMKEKILEGQMKKAFADKVLMNQPYILDDSKTVEQFIKEAIAKTGENITVRQFKRIELGVTE</sequence>
<accession>A0ABY0FNK0</accession>
<proteinExistence type="inferred from homology"/>
<dbReference type="Gene3D" id="3.30.479.20">
    <property type="entry name" value="Elongation factor Ts, dimerisation domain"/>
    <property type="match status" value="1"/>
</dbReference>
<name>A0ABY0FNK0_9BACT</name>